<organism evidence="2 3">
    <name type="scientific">Roseicella aerolata</name>
    <dbReference type="NCBI Taxonomy" id="2883479"/>
    <lineage>
        <taxon>Bacteria</taxon>
        <taxon>Pseudomonadati</taxon>
        <taxon>Pseudomonadota</taxon>
        <taxon>Alphaproteobacteria</taxon>
        <taxon>Acetobacterales</taxon>
        <taxon>Roseomonadaceae</taxon>
        <taxon>Roseicella</taxon>
    </lineage>
</organism>
<dbReference type="EMBL" id="JAJAQI010000112">
    <property type="protein sequence ID" value="MCB4825515.1"/>
    <property type="molecule type" value="Genomic_DNA"/>
</dbReference>
<keyword evidence="1" id="KW-0732">Signal</keyword>
<reference evidence="2" key="1">
    <citation type="submission" date="2021-10" db="EMBL/GenBank/DDBJ databases">
        <title>Roseicella aerolatum sp. nov., isolated from aerosols of e-waste dismantling site.</title>
        <authorList>
            <person name="Qin T."/>
        </authorList>
    </citation>
    <scope>NUCLEOTIDE SEQUENCE</scope>
    <source>
        <strain evidence="2">GB24</strain>
    </source>
</reference>
<sequence length="122" mass="12510">MILDTGRTRLTRGWAVIARLLTVAFLLASLLVPPFAEAASGGAAPMTVAVSVAMDQDGGPDAPSRPHGIVHAGSHCACQVADRLTPPLPVGPTVVITVGRPAFTDHAHASLEAEPPARPPRA</sequence>
<accession>A0A9X1ILV2</accession>
<evidence type="ECO:0000313" key="2">
    <source>
        <dbReference type="EMBL" id="MCB4825515.1"/>
    </source>
</evidence>
<feature type="chain" id="PRO_5040726047" description="DUF2946 domain-containing protein" evidence="1">
    <location>
        <begin position="39"/>
        <end position="122"/>
    </location>
</feature>
<protein>
    <recommendedName>
        <fullName evidence="4">DUF2946 domain-containing protein</fullName>
    </recommendedName>
</protein>
<evidence type="ECO:0000256" key="1">
    <source>
        <dbReference type="SAM" id="SignalP"/>
    </source>
</evidence>
<gene>
    <name evidence="2" type="ORF">LHA35_27815</name>
</gene>
<dbReference type="AlphaFoldDB" id="A0A9X1ILV2"/>
<evidence type="ECO:0008006" key="4">
    <source>
        <dbReference type="Google" id="ProtNLM"/>
    </source>
</evidence>
<dbReference type="Proteomes" id="UP001139311">
    <property type="component" value="Unassembled WGS sequence"/>
</dbReference>
<keyword evidence="3" id="KW-1185">Reference proteome</keyword>
<proteinExistence type="predicted"/>
<comment type="caution">
    <text evidence="2">The sequence shown here is derived from an EMBL/GenBank/DDBJ whole genome shotgun (WGS) entry which is preliminary data.</text>
</comment>
<evidence type="ECO:0000313" key="3">
    <source>
        <dbReference type="Proteomes" id="UP001139311"/>
    </source>
</evidence>
<dbReference type="RefSeq" id="WP_226614515.1">
    <property type="nucleotide sequence ID" value="NZ_JAJAQI010000112.1"/>
</dbReference>
<name>A0A9X1ILV2_9PROT</name>
<feature type="signal peptide" evidence="1">
    <location>
        <begin position="1"/>
        <end position="38"/>
    </location>
</feature>